<dbReference type="Gene3D" id="3.90.550.10">
    <property type="entry name" value="Spore Coat Polysaccharide Biosynthesis Protein SpsA, Chain A"/>
    <property type="match status" value="1"/>
</dbReference>
<evidence type="ECO:0000256" key="1">
    <source>
        <dbReference type="ARBA" id="ARBA00004606"/>
    </source>
</evidence>
<dbReference type="SUPFAM" id="SSF53448">
    <property type="entry name" value="Nucleotide-diphospho-sugar transferases"/>
    <property type="match status" value="1"/>
</dbReference>
<evidence type="ECO:0000256" key="6">
    <source>
        <dbReference type="ARBA" id="ARBA00022723"/>
    </source>
</evidence>
<comment type="catalytic activity">
    <reaction evidence="12 17">
        <text>3-O-(beta-D-galactosyl-(1-&gt;3)-beta-D-galactosyl-(1-&gt;4)-beta-D-xylosyl)-L-seryl-[protein] + UDP-alpha-D-glucuronate = 3-O-(beta-D-GlcA-(1-&gt;3)-beta-D-Gal-(1-&gt;3)-beta-D-Gal-(1-&gt;4)-beta-D-Xyl)-L-seryl-[protein] + UDP + H(+)</text>
        <dbReference type="Rhea" id="RHEA:24168"/>
        <dbReference type="Rhea" id="RHEA-COMP:12571"/>
        <dbReference type="Rhea" id="RHEA-COMP:12573"/>
        <dbReference type="ChEBI" id="CHEBI:15378"/>
        <dbReference type="ChEBI" id="CHEBI:58052"/>
        <dbReference type="ChEBI" id="CHEBI:58223"/>
        <dbReference type="ChEBI" id="CHEBI:132090"/>
        <dbReference type="ChEBI" id="CHEBI:132093"/>
        <dbReference type="EC" id="2.4.1.135"/>
    </reaction>
</comment>
<evidence type="ECO:0000256" key="5">
    <source>
        <dbReference type="ARBA" id="ARBA00022692"/>
    </source>
</evidence>
<dbReference type="CDD" id="cd00218">
    <property type="entry name" value="GlcAT-I"/>
    <property type="match status" value="1"/>
</dbReference>
<dbReference type="GO" id="GO:0046872">
    <property type="term" value="F:metal ion binding"/>
    <property type="evidence" value="ECO:0007669"/>
    <property type="project" value="UniProtKB-KW"/>
</dbReference>
<evidence type="ECO:0000313" key="20">
    <source>
        <dbReference type="Proteomes" id="UP000507470"/>
    </source>
</evidence>
<evidence type="ECO:0000313" key="19">
    <source>
        <dbReference type="EMBL" id="CAC5373330.1"/>
    </source>
</evidence>
<evidence type="ECO:0000256" key="18">
    <source>
        <dbReference type="SAM" id="SignalP"/>
    </source>
</evidence>
<keyword evidence="17" id="KW-0333">Golgi apparatus</keyword>
<dbReference type="PANTHER" id="PTHR10896">
    <property type="entry name" value="GALACTOSYLGALACTOSYLXYLOSYLPROTEIN 3-BETA-GLUCURONOSYLTRANSFERASE BETA-1,3-GLUCURONYLTRANSFERASE"/>
    <property type="match status" value="1"/>
</dbReference>
<keyword evidence="9" id="KW-0472">Membrane</keyword>
<dbReference type="GO" id="GO:0050650">
    <property type="term" value="P:chondroitin sulfate proteoglycan biosynthetic process"/>
    <property type="evidence" value="ECO:0007669"/>
    <property type="project" value="TreeGrafter"/>
</dbReference>
<comment type="cofactor">
    <cofactor evidence="14 17">
        <name>Mn(2+)</name>
        <dbReference type="ChEBI" id="CHEBI:29035"/>
    </cofactor>
</comment>
<evidence type="ECO:0000256" key="16">
    <source>
        <dbReference type="PIRSR" id="PIRSR605027-6"/>
    </source>
</evidence>
<feature type="signal peptide" evidence="18">
    <location>
        <begin position="1"/>
        <end position="28"/>
    </location>
</feature>
<dbReference type="GO" id="GO:0000139">
    <property type="term" value="C:Golgi membrane"/>
    <property type="evidence" value="ECO:0007669"/>
    <property type="project" value="UniProtKB-SubCell"/>
</dbReference>
<dbReference type="InterPro" id="IPR029044">
    <property type="entry name" value="Nucleotide-diphossugar_trans"/>
</dbReference>
<evidence type="ECO:0000256" key="2">
    <source>
        <dbReference type="ARBA" id="ARBA00007706"/>
    </source>
</evidence>
<evidence type="ECO:0000256" key="8">
    <source>
        <dbReference type="ARBA" id="ARBA00022989"/>
    </source>
</evidence>
<evidence type="ECO:0000256" key="14">
    <source>
        <dbReference type="PIRSR" id="PIRSR605027-3"/>
    </source>
</evidence>
<feature type="site" description="Interaction with galactose moiety of substrate glycoprotein" evidence="15">
    <location>
        <position position="210"/>
    </location>
</feature>
<dbReference type="FunFam" id="3.90.550.10:FF:000044">
    <property type="entry name" value="Galactosylgalactosylxylosylprotein 3-beta-glucuronosyltransferase"/>
    <property type="match status" value="1"/>
</dbReference>
<evidence type="ECO:0000256" key="11">
    <source>
        <dbReference type="ARBA" id="ARBA00023211"/>
    </source>
</evidence>
<dbReference type="AlphaFoldDB" id="A0A6J8AT90"/>
<dbReference type="PANTHER" id="PTHR10896:SF65">
    <property type="entry name" value="GALACTOSYLGALACTOSYLXYLOSYLPROTEIN 3-BETA-GLUCURONOSYLTRANSFERASE 3"/>
    <property type="match status" value="1"/>
</dbReference>
<keyword evidence="10 16" id="KW-0325">Glycoprotein</keyword>
<gene>
    <name evidence="19" type="ORF">MCOR_11143</name>
</gene>
<evidence type="ECO:0000256" key="17">
    <source>
        <dbReference type="RuleBase" id="RU363127"/>
    </source>
</evidence>
<name>A0A6J8AT90_MYTCO</name>
<dbReference type="EC" id="2.4.1.135" evidence="3 17"/>
<dbReference type="InterPro" id="IPR005027">
    <property type="entry name" value="Glyco_trans_43"/>
</dbReference>
<feature type="active site" description="Proton donor/acceptor" evidence="13">
    <location>
        <position position="267"/>
    </location>
</feature>
<comment type="similarity">
    <text evidence="2 17">Belongs to the glycosyltransferase 43 family.</text>
</comment>
<comment type="pathway">
    <text evidence="17">Protein modification; protein glycosylation.</text>
</comment>
<dbReference type="GO" id="GO:0005975">
    <property type="term" value="P:carbohydrate metabolic process"/>
    <property type="evidence" value="ECO:0007669"/>
    <property type="project" value="TreeGrafter"/>
</dbReference>
<dbReference type="OrthoDB" id="675023at2759"/>
<evidence type="ECO:0000256" key="13">
    <source>
        <dbReference type="PIRSR" id="PIRSR605027-1"/>
    </source>
</evidence>
<feature type="glycosylation site" description="N-linked (GlcNAc...) asparagine" evidence="16">
    <location>
        <position position="286"/>
    </location>
</feature>
<reference evidence="19 20" key="1">
    <citation type="submission" date="2020-06" db="EMBL/GenBank/DDBJ databases">
        <authorList>
            <person name="Li R."/>
            <person name="Bekaert M."/>
        </authorList>
    </citation>
    <scope>NUCLEOTIDE SEQUENCE [LARGE SCALE GENOMIC DNA]</scope>
    <source>
        <strain evidence="20">wild</strain>
    </source>
</reference>
<evidence type="ECO:0000256" key="12">
    <source>
        <dbReference type="ARBA" id="ARBA00047979"/>
    </source>
</evidence>
<dbReference type="Proteomes" id="UP000507470">
    <property type="component" value="Unassembled WGS sequence"/>
</dbReference>
<evidence type="ECO:0000256" key="10">
    <source>
        <dbReference type="ARBA" id="ARBA00023180"/>
    </source>
</evidence>
<keyword evidence="8" id="KW-1133">Transmembrane helix</keyword>
<accession>A0A6J8AT90</accession>
<keyword evidence="20" id="KW-1185">Reference proteome</keyword>
<dbReference type="EMBL" id="CACVKT020001887">
    <property type="protein sequence ID" value="CAC5373330.1"/>
    <property type="molecule type" value="Genomic_DNA"/>
</dbReference>
<keyword evidence="18" id="KW-0732">Signal</keyword>
<keyword evidence="6 14" id="KW-0479">Metal-binding</keyword>
<evidence type="ECO:0000256" key="9">
    <source>
        <dbReference type="ARBA" id="ARBA00023136"/>
    </source>
</evidence>
<feature type="binding site" evidence="14">
    <location>
        <position position="179"/>
    </location>
    <ligand>
        <name>Mn(2+)</name>
        <dbReference type="ChEBI" id="CHEBI:29035"/>
    </ligand>
</feature>
<evidence type="ECO:0000256" key="15">
    <source>
        <dbReference type="PIRSR" id="PIRSR605027-4"/>
    </source>
</evidence>
<keyword evidence="7 17" id="KW-0735">Signal-anchor</keyword>
<dbReference type="UniPathway" id="UPA00378"/>
<evidence type="ECO:0000256" key="7">
    <source>
        <dbReference type="ARBA" id="ARBA00022968"/>
    </source>
</evidence>
<protein>
    <recommendedName>
        <fullName evidence="3 17">Galactosylgalactosylxylosylprotein 3-beta-glucuronosyltransferase</fullName>
        <ecNumber evidence="3 17">2.4.1.135</ecNumber>
    </recommendedName>
</protein>
<keyword evidence="5" id="KW-0812">Transmembrane</keyword>
<keyword evidence="11 14" id="KW-0464">Manganese</keyword>
<sequence length="314" mass="36534">MVKSGINSNIWNVLCLLLLFTILSVLLTVESPKDLNTKKIIHSKMLSRQLKTFVEIPNPTQQLLENNKPRIKQKEIPLIYAITPTYYRLTQMADLTRMANTLRQVRRLHWIVVEDWTSTNHHIHEFLLFTNMSFTYISQATRESTNASKGNDQKNAAIQWITRNHRWGEQAVVYFADDDNAYDLRLFEEMRYTQKLSMWPVGLRGGMKAETPIVEDGKVTGFIGWATKYRVFAVDMAGFAVNVNVLWDYHPMLFETQMPAYTCCTAETKFLEQCCTIEDIEPMADNCTKVYVWHTKTGKPNYVKDDSRLDHIYV</sequence>
<comment type="subcellular location">
    <subcellularLocation>
        <location evidence="17">Golgi apparatus membrane</location>
        <topology evidence="17">Single-pass type II membrane protein</topology>
    </subcellularLocation>
    <subcellularLocation>
        <location evidence="1">Membrane</location>
        <topology evidence="1">Single-pass type II membrane protein</topology>
    </subcellularLocation>
</comment>
<dbReference type="Pfam" id="PF03360">
    <property type="entry name" value="Glyco_transf_43"/>
    <property type="match status" value="1"/>
</dbReference>
<dbReference type="GO" id="GO:0015018">
    <property type="term" value="F:galactosylgalactosylxylosylprotein 3-beta-glucuronosyltransferase activity"/>
    <property type="evidence" value="ECO:0007669"/>
    <property type="project" value="UniProtKB-UniRule"/>
</dbReference>
<evidence type="ECO:0000256" key="4">
    <source>
        <dbReference type="ARBA" id="ARBA00022679"/>
    </source>
</evidence>
<organism evidence="19 20">
    <name type="scientific">Mytilus coruscus</name>
    <name type="common">Sea mussel</name>
    <dbReference type="NCBI Taxonomy" id="42192"/>
    <lineage>
        <taxon>Eukaryota</taxon>
        <taxon>Metazoa</taxon>
        <taxon>Spiralia</taxon>
        <taxon>Lophotrochozoa</taxon>
        <taxon>Mollusca</taxon>
        <taxon>Bivalvia</taxon>
        <taxon>Autobranchia</taxon>
        <taxon>Pteriomorphia</taxon>
        <taxon>Mytilida</taxon>
        <taxon>Mytiloidea</taxon>
        <taxon>Mytilidae</taxon>
        <taxon>Mytilinae</taxon>
        <taxon>Mytilus</taxon>
    </lineage>
</organism>
<proteinExistence type="inferred from homology"/>
<keyword evidence="4 17" id="KW-0808">Transferase</keyword>
<evidence type="ECO:0000256" key="3">
    <source>
        <dbReference type="ARBA" id="ARBA00012641"/>
    </source>
</evidence>
<feature type="chain" id="PRO_5026852138" description="Galactosylgalactosylxylosylprotein 3-beta-glucuronosyltransferase" evidence="18">
    <location>
        <begin position="29"/>
        <end position="314"/>
    </location>
</feature>